<dbReference type="EMBL" id="BNAD01000002">
    <property type="protein sequence ID" value="GHE16664.1"/>
    <property type="molecule type" value="Genomic_DNA"/>
</dbReference>
<dbReference type="SUPFAM" id="SSF50475">
    <property type="entry name" value="FMN-binding split barrel"/>
    <property type="match status" value="1"/>
</dbReference>
<protein>
    <submittedName>
        <fullName evidence="1">PPOX class F420-dependent oxidoreductase</fullName>
    </submittedName>
</protein>
<reference evidence="2" key="1">
    <citation type="journal article" date="2019" name="Int. J. Syst. Evol. Microbiol.">
        <title>The Global Catalogue of Microorganisms (GCM) 10K type strain sequencing project: providing services to taxonomists for standard genome sequencing and annotation.</title>
        <authorList>
            <consortium name="The Broad Institute Genomics Platform"/>
            <consortium name="The Broad Institute Genome Sequencing Center for Infectious Disease"/>
            <person name="Wu L."/>
            <person name="Ma J."/>
        </authorList>
    </citation>
    <scope>NUCLEOTIDE SEQUENCE [LARGE SCALE GENOMIC DNA]</scope>
    <source>
        <strain evidence="2">CGMCC 1.12791</strain>
    </source>
</reference>
<name>A0ABQ3HKP8_9ACTN</name>
<gene>
    <name evidence="1" type="ORF">GCM10011376_12740</name>
</gene>
<dbReference type="InterPro" id="IPR012349">
    <property type="entry name" value="Split_barrel_FMN-bd"/>
</dbReference>
<organism evidence="1 2">
    <name type="scientific">Nocardioides flavus</name>
    <name type="common">ex Wang et al. 2016</name>
    <dbReference type="NCBI Taxonomy" id="2058780"/>
    <lineage>
        <taxon>Bacteria</taxon>
        <taxon>Bacillati</taxon>
        <taxon>Actinomycetota</taxon>
        <taxon>Actinomycetes</taxon>
        <taxon>Propionibacteriales</taxon>
        <taxon>Nocardioidaceae</taxon>
        <taxon>Nocardioides</taxon>
    </lineage>
</organism>
<keyword evidence="2" id="KW-1185">Reference proteome</keyword>
<sequence>MVRRARVGDSVGMRLDEETSRSRLAAHVHGVFCTLHPERGPDPQPVVYAVTDDGHVGVPIDSVKPKKSSRLQREDNLAGDPRGSLLVEHWDADDWSRLWWVRADCEHVPDPPDAVVEELADRLAGTVPQYADKPFHRVLVCRIVRITGWAASED</sequence>
<comment type="caution">
    <text evidence="1">The sequence shown here is derived from an EMBL/GenBank/DDBJ whole genome shotgun (WGS) entry which is preliminary data.</text>
</comment>
<accession>A0ABQ3HKP8</accession>
<dbReference type="Proteomes" id="UP000597341">
    <property type="component" value="Unassembled WGS sequence"/>
</dbReference>
<evidence type="ECO:0000313" key="2">
    <source>
        <dbReference type="Proteomes" id="UP000597341"/>
    </source>
</evidence>
<proteinExistence type="predicted"/>
<evidence type="ECO:0000313" key="1">
    <source>
        <dbReference type="EMBL" id="GHE16664.1"/>
    </source>
</evidence>
<dbReference type="Gene3D" id="2.30.110.10">
    <property type="entry name" value="Electron Transport, Fmn-binding Protein, Chain A"/>
    <property type="match status" value="1"/>
</dbReference>